<name>A0A1X0R309_RHIZD</name>
<sequence>MQQKNVLKALNDDGHLDKIDQGNKEPAFVRECFEYNEAMFNHKLIWPLFEMACSHSCLKFVPREVLLSPTDETYNADAVVKFEGVDICLLETSGHYDLNDKDHFGYDHVKGAFGAISMIRNAYKKHQYATRATAQ</sequence>
<dbReference type="OrthoDB" id="2267395at2759"/>
<dbReference type="EMBL" id="KV921924">
    <property type="protein sequence ID" value="ORE06392.1"/>
    <property type="molecule type" value="Genomic_DNA"/>
</dbReference>
<reference evidence="1" key="1">
    <citation type="journal article" date="2016" name="Proc. Natl. Acad. Sci. U.S.A.">
        <title>Lipid metabolic changes in an early divergent fungus govern the establishment of a mutualistic symbiosis with endobacteria.</title>
        <authorList>
            <person name="Lastovetsky O.A."/>
            <person name="Gaspar M.L."/>
            <person name="Mondo S.J."/>
            <person name="LaButti K.M."/>
            <person name="Sandor L."/>
            <person name="Grigoriev I.V."/>
            <person name="Henry S.A."/>
            <person name="Pawlowska T.E."/>
        </authorList>
    </citation>
    <scope>NUCLEOTIDE SEQUENCE [LARGE SCALE GENOMIC DNA]</scope>
    <source>
        <strain evidence="1">ATCC 52814</strain>
    </source>
</reference>
<accession>A0A1X0R309</accession>
<dbReference type="AlphaFoldDB" id="A0A1X0R309"/>
<protein>
    <submittedName>
        <fullName evidence="1">Uncharacterized protein</fullName>
    </submittedName>
</protein>
<dbReference type="VEuPathDB" id="FungiDB:BCV72DRAFT_305586"/>
<evidence type="ECO:0000313" key="1">
    <source>
        <dbReference type="EMBL" id="ORE06392.1"/>
    </source>
</evidence>
<proteinExistence type="predicted"/>
<gene>
    <name evidence="1" type="ORF">BCV72DRAFT_305586</name>
</gene>
<organism evidence="1">
    <name type="scientific">Rhizopus microsporus var. microsporus</name>
    <dbReference type="NCBI Taxonomy" id="86635"/>
    <lineage>
        <taxon>Eukaryota</taxon>
        <taxon>Fungi</taxon>
        <taxon>Fungi incertae sedis</taxon>
        <taxon>Mucoromycota</taxon>
        <taxon>Mucoromycotina</taxon>
        <taxon>Mucoromycetes</taxon>
        <taxon>Mucorales</taxon>
        <taxon>Mucorineae</taxon>
        <taxon>Rhizopodaceae</taxon>
        <taxon>Rhizopus</taxon>
    </lineage>
</organism>
<dbReference type="Proteomes" id="UP000242414">
    <property type="component" value="Unassembled WGS sequence"/>
</dbReference>